<dbReference type="SMART" id="SM00220">
    <property type="entry name" value="S_TKc"/>
    <property type="match status" value="1"/>
</dbReference>
<dbReference type="InterPro" id="IPR000719">
    <property type="entry name" value="Prot_kinase_dom"/>
</dbReference>
<dbReference type="STRING" id="33528.ENSGAFP00000006923"/>
<evidence type="ECO:0000256" key="9">
    <source>
        <dbReference type="ARBA" id="ARBA00022840"/>
    </source>
</evidence>
<dbReference type="InterPro" id="IPR046873">
    <property type="entry name" value="HisK-N-like"/>
</dbReference>
<dbReference type="PROSITE" id="PS00108">
    <property type="entry name" value="PROTEIN_KINASE_ST"/>
    <property type="match status" value="1"/>
</dbReference>
<comment type="similarity">
    <text evidence="2">Belongs to the protein kinase superfamily. STE Ser/Thr protein kinase family. MAP kinase kinase kinase subfamily.</text>
</comment>
<evidence type="ECO:0000256" key="7">
    <source>
        <dbReference type="ARBA" id="ARBA00022741"/>
    </source>
</evidence>
<dbReference type="Pfam" id="PF13281">
    <property type="entry name" value="MAP3K_TRAF_bd"/>
    <property type="match status" value="2"/>
</dbReference>
<feature type="compositionally biased region" description="Acidic residues" evidence="16">
    <location>
        <begin position="1332"/>
        <end position="1343"/>
    </location>
</feature>
<keyword evidence="4" id="KW-0723">Serine/threonine-protein kinase</keyword>
<dbReference type="PROSITE" id="PS50011">
    <property type="entry name" value="PROTEIN_KINASE_DOM"/>
    <property type="match status" value="1"/>
</dbReference>
<evidence type="ECO:0000256" key="11">
    <source>
        <dbReference type="ARBA" id="ARBA00023054"/>
    </source>
</evidence>
<dbReference type="PANTHER" id="PTHR11584:SF332">
    <property type="entry name" value="MITOGEN-ACTIVATED PROTEIN KINASE KINASE KINASE 5"/>
    <property type="match status" value="1"/>
</dbReference>
<feature type="coiled-coil region" evidence="15">
    <location>
        <begin position="1392"/>
        <end position="1426"/>
    </location>
</feature>
<sequence>MMNQDQEGISFPVPSFGAGPDREAVSGEHSSSNSGGAGGGIPAAGTFWQDPLVGGSGHSPASGDSPVETGGLLSAGKSCKSRPVTVAYVVNGEASQQNNAESMALQCLKDACDRVGSKLDTVNFSKLDFGETTVLDRFYNADHGEEWMNSHSVLCHFPPGGRGMVPLFVASPDMEVLQSGAKADRKGGRHTTNVGRVRESNPRPPRRGLKASKCGIPYATTARPISMCRHMMRAVDVVVLLWVRCSDDIAVVEMTDAFRQPSLFYHLGVRESFSMANNIILYCDTNSESLQSLQEIICQKNTTCSANYTFIPYMVTPHNKVYCCESSLMKGLTELMQPSFEMLLGPICMPLLDRFVQLLKVSQANSHQYFRETILNEIRKARELYTGVELSAELSRIQQRLDNVECLSVDVVINLLLTYRDIQDYESIVKLVETLEKLPTFDPMAHPHVKFHYAFALNRRNLPGDRQKALDIMLPLVEGEEQVASDIYCMVGRIYKDMFLESHFTDTQSRDKGTLWFKKGFVSEPTLHSGINYAVLLLAAGHQFDSSFELRKVGVKLSSLLGKKGSLDKLQSYWDVGFFLGASILACDNTRVIQASEKLFKLKAPIWCENGQAFLRSTCLKKKRSTFWSNSFTDCSQYLRSLVETILIYQHFKKPGSEPPAPKQELVDFWMDFLVESTKKDVSSVRFPVLILEPTKVYQPSYLSINKDVEDDTVSIWHVAPDDKNKGIHEWNFVATSVRGVSISKFDERSAFLYVLHNAEDFQIYFCTEMHCKRLHFLMTRLVFGRFCDLVNSITEEAFKCPEEGDCDTDALEYDYEYDEHGERVILGKGTFGVVYAGRDLSNQVRIAIKEIPERDSRYSQPLHEEIALHKHLKHKNIVQYLGSISENGFIKIFMEQVPGGSLSALLRSKWGPLKNNEPTIGFYTRQILEGLKYLHDNMIAHRDIKGDNVLINTYSGVLKISDFGTSKRLAGINPCTETFTGTLQYMAPEIIDKGPRGYGKPADIWSLGCTIIEMATGKPPFYELGEPQAAMFKVGMFKIHPEIPDTMSPEAKAFILRCFEPDPDRRSTAVDLLTDEFLTVTSRRKKSRTGLTAPSSGSEYLRSISLPVPVVVEDTSSSSEYGSVSPDNDLNTNPFSFKPSVKCYSERDFKGQRPLFLSIPVENFEDHSAPPSPDEKDTGFFMLRKDSERRATLNRILTEDQDKVVGNLMEALTQGSEEMKLKAQHISTLVVSLADFVRVADRKIIATTLSQLKLELDFDSTAISQLQVVLFSFQDAVNKVLRTHNIKPHWMFALDNIIRKAVQTAITILSTGGSVLLSELRPHFSLASESDAADQDDFDDDAEPVRNSTHQSRAPAVVAQDDTVATSGVSTLSSTVSHESHNAQRSVNMELGRMKLETNRLLEELLQKEREYQAILQQVLEEREQEIRLLRMRSEPAEPPTVSESLQDWRGEAAERHEDPELTGWLRLSGADQDAIDRILNEEYTLNDILHYVTRDDLKSLRLR</sequence>
<evidence type="ECO:0000256" key="10">
    <source>
        <dbReference type="ARBA" id="ARBA00022842"/>
    </source>
</evidence>
<dbReference type="Proteomes" id="UP000250572">
    <property type="component" value="Unassembled WGS sequence"/>
</dbReference>
<dbReference type="InterPro" id="IPR008271">
    <property type="entry name" value="Ser/Thr_kinase_AS"/>
</dbReference>
<dbReference type="Pfam" id="PF20302">
    <property type="entry name" value="HisK-N-like"/>
    <property type="match status" value="1"/>
</dbReference>
<keyword evidence="11 15" id="KW-0175">Coiled coil</keyword>
<keyword evidence="8" id="KW-0418">Kinase</keyword>
<dbReference type="FunFam" id="3.30.200.20:FF:000067">
    <property type="entry name" value="Mitogen-activated protein kinase kinase kinase 5"/>
    <property type="match status" value="1"/>
</dbReference>
<dbReference type="Gene3D" id="3.30.200.20">
    <property type="entry name" value="Phosphorylase Kinase, domain 1"/>
    <property type="match status" value="1"/>
</dbReference>
<dbReference type="EC" id="2.7.11.25" evidence="3"/>
<dbReference type="InterPro" id="IPR043969">
    <property type="entry name" value="MAP3K_PH"/>
</dbReference>
<evidence type="ECO:0000256" key="5">
    <source>
        <dbReference type="ARBA" id="ARBA00022679"/>
    </source>
</evidence>
<evidence type="ECO:0000256" key="13">
    <source>
        <dbReference type="ARBA" id="ARBA00048329"/>
    </source>
</evidence>
<dbReference type="InterPro" id="IPR017441">
    <property type="entry name" value="Protein_kinase_ATP_BS"/>
</dbReference>
<dbReference type="Gene3D" id="1.10.510.10">
    <property type="entry name" value="Transferase(Phosphotransferase) domain 1"/>
    <property type="match status" value="1"/>
</dbReference>
<evidence type="ECO:0000256" key="1">
    <source>
        <dbReference type="ARBA" id="ARBA00001946"/>
    </source>
</evidence>
<name>A0A315VW57_GAMAF</name>
<comment type="catalytic activity">
    <reaction evidence="12">
        <text>L-threonyl-[protein] + ATP = O-phospho-L-threonyl-[protein] + ADP + H(+)</text>
        <dbReference type="Rhea" id="RHEA:46608"/>
        <dbReference type="Rhea" id="RHEA-COMP:11060"/>
        <dbReference type="Rhea" id="RHEA-COMP:11605"/>
        <dbReference type="ChEBI" id="CHEBI:15378"/>
        <dbReference type="ChEBI" id="CHEBI:30013"/>
        <dbReference type="ChEBI" id="CHEBI:30616"/>
        <dbReference type="ChEBI" id="CHEBI:61977"/>
        <dbReference type="ChEBI" id="CHEBI:456216"/>
        <dbReference type="EC" id="2.7.11.25"/>
    </reaction>
</comment>
<gene>
    <name evidence="18" type="ORF">CCH79_00000563</name>
</gene>
<keyword evidence="19" id="KW-1185">Reference proteome</keyword>
<evidence type="ECO:0000256" key="4">
    <source>
        <dbReference type="ARBA" id="ARBA00022527"/>
    </source>
</evidence>
<evidence type="ECO:0000313" key="18">
    <source>
        <dbReference type="EMBL" id="PWA27631.1"/>
    </source>
</evidence>
<evidence type="ECO:0000256" key="15">
    <source>
        <dbReference type="SAM" id="Coils"/>
    </source>
</evidence>
<dbReference type="PROSITE" id="PS00107">
    <property type="entry name" value="PROTEIN_KINASE_ATP"/>
    <property type="match status" value="1"/>
</dbReference>
<organism evidence="18 19">
    <name type="scientific">Gambusia affinis</name>
    <name type="common">Western mosquitofish</name>
    <name type="synonym">Heterandria affinis</name>
    <dbReference type="NCBI Taxonomy" id="33528"/>
    <lineage>
        <taxon>Eukaryota</taxon>
        <taxon>Metazoa</taxon>
        <taxon>Chordata</taxon>
        <taxon>Craniata</taxon>
        <taxon>Vertebrata</taxon>
        <taxon>Euteleostomi</taxon>
        <taxon>Actinopterygii</taxon>
        <taxon>Neopterygii</taxon>
        <taxon>Teleostei</taxon>
        <taxon>Neoteleostei</taxon>
        <taxon>Acanthomorphata</taxon>
        <taxon>Ovalentaria</taxon>
        <taxon>Atherinomorphae</taxon>
        <taxon>Cyprinodontiformes</taxon>
        <taxon>Poeciliidae</taxon>
        <taxon>Poeciliinae</taxon>
        <taxon>Gambusia</taxon>
    </lineage>
</organism>
<comment type="caution">
    <text evidence="18">The sequence shown here is derived from an EMBL/GenBank/DDBJ whole genome shotgun (WGS) entry which is preliminary data.</text>
</comment>
<reference evidence="18 19" key="1">
    <citation type="journal article" date="2018" name="G3 (Bethesda)">
        <title>A High-Quality Reference Genome for the Invasive Mosquitofish Gambusia affinis Using a Chicago Library.</title>
        <authorList>
            <person name="Hoffberg S.L."/>
            <person name="Troendle N.J."/>
            <person name="Glenn T.C."/>
            <person name="Mahmud O."/>
            <person name="Louha S."/>
            <person name="Chalopin D."/>
            <person name="Bennetzen J.L."/>
            <person name="Mauricio R."/>
        </authorList>
    </citation>
    <scope>NUCLEOTIDE SEQUENCE [LARGE SCALE GENOMIC DNA]</scope>
    <source>
        <strain evidence="18">NE01/NJP1002.9</strain>
        <tissue evidence="18">Muscle</tissue>
    </source>
</reference>
<dbReference type="SUPFAM" id="SSF47769">
    <property type="entry name" value="SAM/Pointed domain"/>
    <property type="match status" value="1"/>
</dbReference>
<feature type="domain" description="Protein kinase" evidence="17">
    <location>
        <begin position="821"/>
        <end position="1079"/>
    </location>
</feature>
<dbReference type="FunFam" id="1.10.510.10:FF:000054">
    <property type="entry name" value="Mitogen-activated protein kinase kinase kinase 5"/>
    <property type="match status" value="1"/>
</dbReference>
<comment type="catalytic activity">
    <reaction evidence="13">
        <text>L-seryl-[protein] + ATP = O-phospho-L-seryl-[protein] + ADP + H(+)</text>
        <dbReference type="Rhea" id="RHEA:17989"/>
        <dbReference type="Rhea" id="RHEA-COMP:9863"/>
        <dbReference type="Rhea" id="RHEA-COMP:11604"/>
        <dbReference type="ChEBI" id="CHEBI:15378"/>
        <dbReference type="ChEBI" id="CHEBI:29999"/>
        <dbReference type="ChEBI" id="CHEBI:30616"/>
        <dbReference type="ChEBI" id="CHEBI:83421"/>
        <dbReference type="ChEBI" id="CHEBI:456216"/>
        <dbReference type="EC" id="2.7.11.25"/>
    </reaction>
</comment>
<dbReference type="GO" id="GO:0033554">
    <property type="term" value="P:cellular response to stress"/>
    <property type="evidence" value="ECO:0007669"/>
    <property type="project" value="TreeGrafter"/>
</dbReference>
<dbReference type="GO" id="GO:0046872">
    <property type="term" value="F:metal ion binding"/>
    <property type="evidence" value="ECO:0007669"/>
    <property type="project" value="UniProtKB-KW"/>
</dbReference>
<keyword evidence="10" id="KW-0460">Magnesium</keyword>
<feature type="region of interest" description="Disordered" evidence="16">
    <location>
        <begin position="180"/>
        <end position="209"/>
    </location>
</feature>
<comment type="cofactor">
    <cofactor evidence="1">
        <name>Mg(2+)</name>
        <dbReference type="ChEBI" id="CHEBI:18420"/>
    </cofactor>
</comment>
<dbReference type="GO" id="GO:0004709">
    <property type="term" value="F:MAP kinase kinase kinase activity"/>
    <property type="evidence" value="ECO:0007669"/>
    <property type="project" value="UniProtKB-EC"/>
</dbReference>
<evidence type="ECO:0000256" key="12">
    <source>
        <dbReference type="ARBA" id="ARBA00047559"/>
    </source>
</evidence>
<keyword evidence="5" id="KW-0808">Transferase</keyword>
<dbReference type="InterPro" id="IPR013761">
    <property type="entry name" value="SAM/pointed_sf"/>
</dbReference>
<accession>A0A315VW57</accession>
<dbReference type="PANTHER" id="PTHR11584">
    <property type="entry name" value="SERINE/THREONINE PROTEIN KINASE"/>
    <property type="match status" value="1"/>
</dbReference>
<keyword evidence="7 14" id="KW-0547">Nucleotide-binding</keyword>
<keyword evidence="9 14" id="KW-0067">ATP-binding</keyword>
<evidence type="ECO:0000256" key="2">
    <source>
        <dbReference type="ARBA" id="ARBA00006529"/>
    </source>
</evidence>
<dbReference type="Pfam" id="PF00069">
    <property type="entry name" value="Pkinase"/>
    <property type="match status" value="1"/>
</dbReference>
<evidence type="ECO:0000259" key="17">
    <source>
        <dbReference type="PROSITE" id="PS50011"/>
    </source>
</evidence>
<evidence type="ECO:0000313" key="19">
    <source>
        <dbReference type="Proteomes" id="UP000250572"/>
    </source>
</evidence>
<dbReference type="SUPFAM" id="SSF56112">
    <property type="entry name" value="Protein kinase-like (PK-like)"/>
    <property type="match status" value="1"/>
</dbReference>
<feature type="region of interest" description="Disordered" evidence="16">
    <location>
        <begin position="1330"/>
        <end position="1387"/>
    </location>
</feature>
<dbReference type="Pfam" id="PF19039">
    <property type="entry name" value="ASK_PH"/>
    <property type="match status" value="1"/>
</dbReference>
<dbReference type="CDD" id="cd06624">
    <property type="entry name" value="STKc_ASK"/>
    <property type="match status" value="1"/>
</dbReference>
<dbReference type="Pfam" id="PF20309">
    <property type="entry name" value="DRHyd-ASK"/>
    <property type="match status" value="1"/>
</dbReference>
<proteinExistence type="inferred from homology"/>
<evidence type="ECO:0000256" key="16">
    <source>
        <dbReference type="SAM" id="MobiDB-lite"/>
    </source>
</evidence>
<protein>
    <recommendedName>
        <fullName evidence="3">mitogen-activated protein kinase kinase kinase</fullName>
        <ecNumber evidence="3">2.7.11.25</ecNumber>
    </recommendedName>
</protein>
<feature type="region of interest" description="Disordered" evidence="16">
    <location>
        <begin position="1"/>
        <end position="74"/>
    </location>
</feature>
<dbReference type="GO" id="GO:0005524">
    <property type="term" value="F:ATP binding"/>
    <property type="evidence" value="ECO:0007669"/>
    <property type="project" value="UniProtKB-UniRule"/>
</dbReference>
<dbReference type="InterPro" id="IPR011009">
    <property type="entry name" value="Kinase-like_dom_sf"/>
</dbReference>
<evidence type="ECO:0000256" key="8">
    <source>
        <dbReference type="ARBA" id="ARBA00022777"/>
    </source>
</evidence>
<feature type="compositionally biased region" description="Low complexity" evidence="16">
    <location>
        <begin position="1364"/>
        <end position="1378"/>
    </location>
</feature>
<evidence type="ECO:0000256" key="14">
    <source>
        <dbReference type="PROSITE-ProRule" id="PRU10141"/>
    </source>
</evidence>
<dbReference type="InterPro" id="IPR046872">
    <property type="entry name" value="DRHyd-ASK"/>
</dbReference>
<evidence type="ECO:0000256" key="3">
    <source>
        <dbReference type="ARBA" id="ARBA00012406"/>
    </source>
</evidence>
<dbReference type="InterPro" id="IPR025136">
    <property type="entry name" value="MAP3K_TRAF-bd"/>
</dbReference>
<dbReference type="EMBL" id="NHOQ01001000">
    <property type="protein sequence ID" value="PWA27631.1"/>
    <property type="molecule type" value="Genomic_DNA"/>
</dbReference>
<feature type="binding site" evidence="14">
    <location>
        <position position="850"/>
    </location>
    <ligand>
        <name>ATP</name>
        <dbReference type="ChEBI" id="CHEBI:30616"/>
    </ligand>
</feature>
<evidence type="ECO:0000256" key="6">
    <source>
        <dbReference type="ARBA" id="ARBA00022723"/>
    </source>
</evidence>
<keyword evidence="6" id="KW-0479">Metal-binding</keyword>